<evidence type="ECO:0000313" key="3">
    <source>
        <dbReference type="Proteomes" id="UP000324897"/>
    </source>
</evidence>
<accession>A0A5J9WNI1</accession>
<dbReference type="Gramene" id="TVU49661">
    <property type="protein sequence ID" value="TVU49661"/>
    <property type="gene ID" value="EJB05_00985"/>
</dbReference>
<dbReference type="EMBL" id="RWGY01000002">
    <property type="protein sequence ID" value="TVU49661.1"/>
    <property type="molecule type" value="Genomic_DNA"/>
</dbReference>
<dbReference type="AlphaFoldDB" id="A0A5J9WNI1"/>
<keyword evidence="3" id="KW-1185">Reference proteome</keyword>
<gene>
    <name evidence="2" type="ORF">EJB05_00985</name>
</gene>
<comment type="caution">
    <text evidence="2">The sequence shown here is derived from an EMBL/GenBank/DDBJ whole genome shotgun (WGS) entry which is preliminary data.</text>
</comment>
<protein>
    <submittedName>
        <fullName evidence="2">Uncharacterized protein</fullName>
    </submittedName>
</protein>
<organism evidence="2 3">
    <name type="scientific">Eragrostis curvula</name>
    <name type="common">weeping love grass</name>
    <dbReference type="NCBI Taxonomy" id="38414"/>
    <lineage>
        <taxon>Eukaryota</taxon>
        <taxon>Viridiplantae</taxon>
        <taxon>Streptophyta</taxon>
        <taxon>Embryophyta</taxon>
        <taxon>Tracheophyta</taxon>
        <taxon>Spermatophyta</taxon>
        <taxon>Magnoliopsida</taxon>
        <taxon>Liliopsida</taxon>
        <taxon>Poales</taxon>
        <taxon>Poaceae</taxon>
        <taxon>PACMAD clade</taxon>
        <taxon>Chloridoideae</taxon>
        <taxon>Eragrostideae</taxon>
        <taxon>Eragrostidinae</taxon>
        <taxon>Eragrostis</taxon>
    </lineage>
</organism>
<dbReference type="Proteomes" id="UP000324897">
    <property type="component" value="Chromosome 6"/>
</dbReference>
<sequence>MGSLSPKRCSGPRFQPRRRRHSHGRASSFPVRPQLPSSVAPVELVPHQRRRFPTSAAVLVCTVLQTLGGVESNIKTLMPRNVFEEGEVMKSEAWMG</sequence>
<feature type="non-terminal residue" evidence="2">
    <location>
        <position position="1"/>
    </location>
</feature>
<evidence type="ECO:0000313" key="2">
    <source>
        <dbReference type="EMBL" id="TVU49661.1"/>
    </source>
</evidence>
<feature type="compositionally biased region" description="Basic residues" evidence="1">
    <location>
        <begin position="15"/>
        <end position="24"/>
    </location>
</feature>
<name>A0A5J9WNI1_9POAL</name>
<evidence type="ECO:0000256" key="1">
    <source>
        <dbReference type="SAM" id="MobiDB-lite"/>
    </source>
</evidence>
<reference evidence="2 3" key="1">
    <citation type="journal article" date="2019" name="Sci. Rep.">
        <title>A high-quality genome of Eragrostis curvula grass provides insights into Poaceae evolution and supports new strategies to enhance forage quality.</title>
        <authorList>
            <person name="Carballo J."/>
            <person name="Santos B.A.C.M."/>
            <person name="Zappacosta D."/>
            <person name="Garbus I."/>
            <person name="Selva J.P."/>
            <person name="Gallo C.A."/>
            <person name="Diaz A."/>
            <person name="Albertini E."/>
            <person name="Caccamo M."/>
            <person name="Echenique V."/>
        </authorList>
    </citation>
    <scope>NUCLEOTIDE SEQUENCE [LARGE SCALE GENOMIC DNA]</scope>
    <source>
        <strain evidence="3">cv. Victoria</strain>
        <tissue evidence="2">Leaf</tissue>
    </source>
</reference>
<feature type="region of interest" description="Disordered" evidence="1">
    <location>
        <begin position="1"/>
        <end position="34"/>
    </location>
</feature>
<proteinExistence type="predicted"/>